<dbReference type="GO" id="GO:0009231">
    <property type="term" value="P:riboflavin biosynthetic process"/>
    <property type="evidence" value="ECO:0007669"/>
    <property type="project" value="TreeGrafter"/>
</dbReference>
<reference evidence="7" key="1">
    <citation type="submission" date="2010-02" db="EMBL/GenBank/DDBJ databases">
        <title>Complete sequence of chromosome of Natrialba magadii ATCC 43099.</title>
        <authorList>
            <consortium name="US DOE Joint Genome Institute"/>
            <person name="Lucas S."/>
            <person name="Copeland A."/>
            <person name="Lapidus A."/>
            <person name="Cheng J.-F."/>
            <person name="Bruce D."/>
            <person name="Goodwin L."/>
            <person name="Pitluck S."/>
            <person name="Davenport K."/>
            <person name="Saunders E."/>
            <person name="Detter J.C."/>
            <person name="Han C."/>
            <person name="Tapia R."/>
            <person name="Land M."/>
            <person name="Hauser L."/>
            <person name="Kyrpides N."/>
            <person name="Mikhailova N."/>
            <person name="De Castro R.E."/>
            <person name="Maupin-Furlow J.A."/>
            <person name="Woyke T."/>
        </authorList>
    </citation>
    <scope>NUCLEOTIDE SEQUENCE [LARGE SCALE GENOMIC DNA]</scope>
    <source>
        <strain evidence="7">ATCC 43099 / DSM 3394 / CCM 3739 / CIP 104546 / IAM 13178 / JCM 8861 / NBRC 102185 / NCIMB 2190 / MS3</strain>
    </source>
</reference>
<dbReference type="InterPro" id="IPR003785">
    <property type="entry name" value="Creatininase/forma_Hydrolase"/>
</dbReference>
<accession>D3SR99</accession>
<evidence type="ECO:0000313" key="8">
    <source>
        <dbReference type="Proteomes" id="UP000011543"/>
    </source>
</evidence>
<dbReference type="Proteomes" id="UP000011543">
    <property type="component" value="Unassembled WGS sequence"/>
</dbReference>
<evidence type="ECO:0000313" key="5">
    <source>
        <dbReference type="EMBL" id="ADD06655.1"/>
    </source>
</evidence>
<proteinExistence type="predicted"/>
<dbReference type="SUPFAM" id="SSF102215">
    <property type="entry name" value="Creatininase"/>
    <property type="match status" value="1"/>
</dbReference>
<dbReference type="PANTHER" id="PTHR35005:SF1">
    <property type="entry name" value="2-AMINO-5-FORMYLAMINO-6-RIBOSYLAMINOPYRIMIDIN-4(3H)-ONE 5'-MONOPHOSPHATE DEFORMYLASE"/>
    <property type="match status" value="1"/>
</dbReference>
<dbReference type="GO" id="GO:0016811">
    <property type="term" value="F:hydrolase activity, acting on carbon-nitrogen (but not peptide) bonds, in linear amides"/>
    <property type="evidence" value="ECO:0007669"/>
    <property type="project" value="TreeGrafter"/>
</dbReference>
<reference evidence="5" key="4">
    <citation type="submission" date="2016-09" db="EMBL/GenBank/DDBJ databases">
        <authorList>
            <person name="Pfeiffer F."/>
        </authorList>
    </citation>
    <scope>NUCLEOTIDE SEQUENCE</scope>
    <source>
        <strain evidence="5">ATCC 43099</strain>
    </source>
</reference>
<dbReference type="GO" id="GO:0047789">
    <property type="term" value="F:creatininase activity"/>
    <property type="evidence" value="ECO:0007669"/>
    <property type="project" value="UniProtKB-EC"/>
</dbReference>
<dbReference type="GO" id="GO:0046872">
    <property type="term" value="F:metal ion binding"/>
    <property type="evidence" value="ECO:0007669"/>
    <property type="project" value="UniProtKB-KW"/>
</dbReference>
<evidence type="ECO:0000256" key="3">
    <source>
        <dbReference type="ARBA" id="ARBA00022801"/>
    </source>
</evidence>
<dbReference type="EMBL" id="AOHS01000023">
    <property type="protein sequence ID" value="ELY31884.1"/>
    <property type="molecule type" value="Genomic_DNA"/>
</dbReference>
<dbReference type="AlphaFoldDB" id="D3SR99"/>
<evidence type="ECO:0000313" key="7">
    <source>
        <dbReference type="Proteomes" id="UP000001879"/>
    </source>
</evidence>
<organism evidence="5 7">
    <name type="scientific">Natrialba magadii (strain ATCC 43099 / DSM 3394 / CCM 3739 / CIP 104546 / IAM 13178 / JCM 8861 / NBRC 102185 / NCIMB 2190 / MS3)</name>
    <name type="common">Natronobacterium magadii</name>
    <dbReference type="NCBI Taxonomy" id="547559"/>
    <lineage>
        <taxon>Archaea</taxon>
        <taxon>Methanobacteriati</taxon>
        <taxon>Methanobacteriota</taxon>
        <taxon>Stenosarchaea group</taxon>
        <taxon>Halobacteria</taxon>
        <taxon>Halobacteriales</taxon>
        <taxon>Natrialbaceae</taxon>
        <taxon>Natrialba</taxon>
    </lineage>
</organism>
<evidence type="ECO:0000313" key="6">
    <source>
        <dbReference type="EMBL" id="ELY31884.1"/>
    </source>
</evidence>
<keyword evidence="3 5" id="KW-0378">Hydrolase</keyword>
<dbReference type="PATRIC" id="fig|547559.17.peg.933"/>
<name>D3SR99_NATMM</name>
<evidence type="ECO:0000256" key="2">
    <source>
        <dbReference type="ARBA" id="ARBA00022723"/>
    </source>
</evidence>
<reference evidence="5 7" key="2">
    <citation type="journal article" date="2012" name="BMC Genomics">
        <title>A comparative genomics perspective on the genetic content of the alkaliphilic haloarchaeon Natrialba magadii ATCC 43099T.</title>
        <authorList>
            <person name="Siddaramappa S."/>
            <person name="Challacombe J.F."/>
            <person name="Decastro R.E."/>
            <person name="Pfeiffer F."/>
            <person name="Sastre D.E."/>
            <person name="Gimenez M.I."/>
            <person name="Paggi R.A."/>
            <person name="Detter J.C."/>
            <person name="Davenport K.W."/>
            <person name="Goodwin L.A."/>
            <person name="Kyrpides N."/>
            <person name="Tapia R."/>
            <person name="Pitluck S."/>
            <person name="Lucas S."/>
            <person name="Woyke T."/>
            <person name="Maupin-Furlow J.A."/>
        </authorList>
    </citation>
    <scope>NUCLEOTIDE SEQUENCE [LARGE SCALE GENOMIC DNA]</scope>
    <source>
        <strain evidence="5">ATCC 43099</strain>
        <strain evidence="7">ATCC 43099 / DSM 3394 / CCM 3739 / CIP 104546 / IAM 13178 / JCM 8861 / NBRC 102185 / NCIMB 2190 / MS3</strain>
    </source>
</reference>
<dbReference type="HOGENOM" id="CLU_055029_2_1_2"/>
<evidence type="ECO:0000256" key="1">
    <source>
        <dbReference type="ARBA" id="ARBA00001947"/>
    </source>
</evidence>
<dbReference type="Gene3D" id="3.40.50.10310">
    <property type="entry name" value="Creatininase"/>
    <property type="match status" value="1"/>
</dbReference>
<dbReference type="Proteomes" id="UP000001879">
    <property type="component" value="Chromosome"/>
</dbReference>
<dbReference type="eggNOG" id="arCOG04536">
    <property type="taxonomic scope" value="Archaea"/>
</dbReference>
<evidence type="ECO:0000256" key="4">
    <source>
        <dbReference type="ARBA" id="ARBA00022833"/>
    </source>
</evidence>
<dbReference type="PaxDb" id="547559-Nmag_3103"/>
<keyword evidence="4" id="KW-0862">Zinc</keyword>
<dbReference type="Pfam" id="PF02633">
    <property type="entry name" value="Creatininase"/>
    <property type="match status" value="1"/>
</dbReference>
<dbReference type="STRING" id="547559.Nmag_3103"/>
<dbReference type="EC" id="3.5.2.10" evidence="5"/>
<sequence length="273" mass="30376">MLHYRMYLPAHTWPDLADYIESESESLAVVPLGSTEQHGPHLPEGTDHMIAEALARAATEQTGYLCTPPISIGVSSHHRQFHGTMWVDAPVFRDYVENLSRNLTYHGIDRIVYVNAHGGNVAHLREVGRRLHQDETAYAIEWMWDESIPNLIEEVFETPGPHGGPKETAMIMHIANELVREDRLEEARDGGVDFDGDAARVHGATTFYDAIENSPNGVFGDQTDATPEVGEQLFDAATEQLVALLEWLDEQPFEALMPESHVDTQPGSGREGV</sequence>
<dbReference type="KEGG" id="nmg:Nmag_3103"/>
<protein>
    <submittedName>
        <fullName evidence="5">Creatininase</fullName>
        <ecNumber evidence="5">3.5.2.10</ecNumber>
    </submittedName>
</protein>
<gene>
    <name evidence="5" type="primary">cre2</name>
    <name evidence="5" type="ordered locus">Nmag_3103</name>
    <name evidence="6" type="ORF">C500_04883</name>
</gene>
<dbReference type="InterPro" id="IPR024087">
    <property type="entry name" value="Creatininase-like_sf"/>
</dbReference>
<keyword evidence="2" id="KW-0479">Metal-binding</keyword>
<keyword evidence="7" id="KW-1185">Reference proteome</keyword>
<dbReference type="PANTHER" id="PTHR35005">
    <property type="entry name" value="3-DEHYDRO-SCYLLO-INOSOSE HYDROLASE"/>
    <property type="match status" value="1"/>
</dbReference>
<dbReference type="EMBL" id="CP001932">
    <property type="protein sequence ID" value="ADD06655.1"/>
    <property type="molecule type" value="Genomic_DNA"/>
</dbReference>
<comment type="cofactor">
    <cofactor evidence="1">
        <name>Zn(2+)</name>
        <dbReference type="ChEBI" id="CHEBI:29105"/>
    </cofactor>
</comment>
<reference evidence="6 8" key="3">
    <citation type="journal article" date="2014" name="PLoS Genet.">
        <title>Phylogenetically driven sequencing of extremely halophilic archaea reveals strategies for static and dynamic osmo-response.</title>
        <authorList>
            <person name="Becker E.A."/>
            <person name="Seitzer P.M."/>
            <person name="Tritt A."/>
            <person name="Larsen D."/>
            <person name="Krusor M."/>
            <person name="Yao A.I."/>
            <person name="Wu D."/>
            <person name="Madern D."/>
            <person name="Eisen J.A."/>
            <person name="Darling A.E."/>
            <person name="Facciotti M.T."/>
        </authorList>
    </citation>
    <scope>NUCLEOTIDE SEQUENCE [LARGE SCALE GENOMIC DNA]</scope>
    <source>
        <strain evidence="8">ATCC 43099 / DSM 3394 / CCM 3739 / CIP 104546 / IAM 13178 / JCM 8861 / NBRC 102185 / NCIMB 2190 / MS3</strain>
        <strain evidence="6">MS-3</strain>
    </source>
</reference>